<name>A0AAP9GUY9_9GAMM</name>
<dbReference type="RefSeq" id="WP_154320458.1">
    <property type="nucleotide sequence ID" value="NZ_CP046045.1"/>
</dbReference>
<accession>A0AAP9GUY9</accession>
<sequence>MKKIMQLNLLTLSVLCAQQVYALELIADQHLSDVSGQDGIVITHEMSKATINQINWYDPDLVAGTQQGLGLHNVEIKGQNNQPIISKFALDVGKTDVGAGVRIDASIDAFQSTADLNLVKRNCLGNSCTKETQSLGQFGLEIKSPLKVLLETKAGLFNQNETAHLNFQLQNAKISHGLGKHQLSMHDFNFNFATDGYMYIDADEGLVFTTKNGTTDHFVNLGRVKDLGSDVASSRQNATNPGVNIDLRYDDKNLIRFGASGAVSNAKLFFNGQQKNVANFDVSNKVNGVIETKNTQVAGYDAVVGQGGLHLGLSADFTNQNTTGLAAGQLPTTLEIGHTGKGSYAVEFSNLRPLTTRDAQGALHNKNAYIDFGDIYINTVQAKNLNFLVNENIKNTIGATSPILNQLLSSKLEGDQFSLIAVRGMDFQSIAAKARIISDNSLNELTGDGGSWGIGIPIYNLNANVALSGKQYLSPYDGTNKTGIGYNAIVSTEGYGIDSKTGLPSTTSIILIDGQDSLHAGESVNYYAGLRNIDALIQSEGVIGYEDEGIYIRADHLLLAAKAELAIGQLPGSKYNCVTGSTKCGSFVPHDNFAKKDDVLTTIALKLDGNGELLVIPGMNPTASDPHSNFLSFDANFQFKSLTDAEKADPNNLGSYLSLINEDQVNNETIQTSSINLNRMEGHIGLNGKVLVSADTVTLDNQVKFNYKNDIAQPFKTDFAMSTNGNMQKIASVAFTGGSMRSTLGITPR</sequence>
<evidence type="ECO:0000256" key="1">
    <source>
        <dbReference type="SAM" id="SignalP"/>
    </source>
</evidence>
<keyword evidence="1" id="KW-0732">Signal</keyword>
<protein>
    <recommendedName>
        <fullName evidence="2">DUF6160 domain-containing protein</fullName>
    </recommendedName>
</protein>
<evidence type="ECO:0000313" key="3">
    <source>
        <dbReference type="EMBL" id="QGM27079.1"/>
    </source>
</evidence>
<proteinExistence type="predicted"/>
<feature type="signal peptide" evidence="1">
    <location>
        <begin position="1"/>
        <end position="22"/>
    </location>
</feature>
<feature type="domain" description="DUF6160" evidence="2">
    <location>
        <begin position="1"/>
        <end position="86"/>
    </location>
</feature>
<organism evidence="3 4">
    <name type="scientific">Acinetobacter towneri</name>
    <dbReference type="NCBI Taxonomy" id="202956"/>
    <lineage>
        <taxon>Bacteria</taxon>
        <taxon>Pseudomonadati</taxon>
        <taxon>Pseudomonadota</taxon>
        <taxon>Gammaproteobacteria</taxon>
        <taxon>Moraxellales</taxon>
        <taxon>Moraxellaceae</taxon>
        <taxon>Acinetobacter</taxon>
    </lineage>
</organism>
<evidence type="ECO:0000313" key="4">
    <source>
        <dbReference type="Proteomes" id="UP000405075"/>
    </source>
</evidence>
<gene>
    <name evidence="3" type="ORF">GJD93_04970</name>
</gene>
<dbReference type="EMBL" id="CP046045">
    <property type="protein sequence ID" value="QGM27079.1"/>
    <property type="molecule type" value="Genomic_DNA"/>
</dbReference>
<dbReference type="Pfam" id="PF19657">
    <property type="entry name" value="DUF6160"/>
    <property type="match status" value="1"/>
</dbReference>
<evidence type="ECO:0000259" key="2">
    <source>
        <dbReference type="Pfam" id="PF19657"/>
    </source>
</evidence>
<feature type="chain" id="PRO_5042949287" description="DUF6160 domain-containing protein" evidence="1">
    <location>
        <begin position="23"/>
        <end position="749"/>
    </location>
</feature>
<dbReference type="AlphaFoldDB" id="A0AAP9GUY9"/>
<dbReference type="Proteomes" id="UP000405075">
    <property type="component" value="Chromosome"/>
</dbReference>
<dbReference type="InterPro" id="IPR046158">
    <property type="entry name" value="DUF6160"/>
</dbReference>
<reference evidence="4" key="1">
    <citation type="submission" date="2019-11" db="EMBL/GenBank/DDBJ databases">
        <title>Escherichia coli 1916D6.</title>
        <authorList>
            <person name="Yao H."/>
            <person name="Du X."/>
            <person name="Yu R."/>
            <person name="Li A."/>
        </authorList>
    </citation>
    <scope>NUCLEOTIDE SEQUENCE [LARGE SCALE GENOMIC DNA]</scope>
    <source>
        <strain evidence="4">19110F47</strain>
    </source>
</reference>